<feature type="transmembrane region" description="Helical" evidence="6">
    <location>
        <begin position="136"/>
        <end position="158"/>
    </location>
</feature>
<evidence type="ECO:0000256" key="4">
    <source>
        <dbReference type="ARBA" id="ARBA00022989"/>
    </source>
</evidence>
<dbReference type="GO" id="GO:0005345">
    <property type="term" value="F:purine nucleobase transmembrane transporter activity"/>
    <property type="evidence" value="ECO:0007669"/>
    <property type="project" value="UniProtKB-UniRule"/>
</dbReference>
<evidence type="ECO:0000256" key="2">
    <source>
        <dbReference type="ARBA" id="ARBA00022448"/>
    </source>
</evidence>
<feature type="transmembrane region" description="Helical" evidence="6">
    <location>
        <begin position="241"/>
        <end position="264"/>
    </location>
</feature>
<dbReference type="AlphaFoldDB" id="A0A368RX27"/>
<feature type="compositionally biased region" description="Basic and acidic residues" evidence="7">
    <location>
        <begin position="15"/>
        <end position="29"/>
    </location>
</feature>
<feature type="transmembrane region" description="Helical" evidence="6">
    <location>
        <begin position="170"/>
        <end position="189"/>
    </location>
</feature>
<comment type="similarity">
    <text evidence="1 6">Belongs to the purine permeases (TC 2.A.7.14) family.</text>
</comment>
<dbReference type="PANTHER" id="PTHR31376:SF49">
    <property type="entry name" value="PURINE PERMEASE-RELATED"/>
    <property type="match status" value="1"/>
</dbReference>
<dbReference type="STRING" id="4555.A0A368RX27"/>
<dbReference type="GO" id="GO:0015211">
    <property type="term" value="F:purine nucleoside transmembrane transporter activity"/>
    <property type="evidence" value="ECO:0007669"/>
    <property type="project" value="UniProtKB-UniRule"/>
</dbReference>
<dbReference type="OrthoDB" id="681253at2759"/>
<feature type="transmembrane region" description="Helical" evidence="6">
    <location>
        <begin position="315"/>
        <end position="336"/>
    </location>
</feature>
<dbReference type="Pfam" id="PF16913">
    <property type="entry name" value="PUNUT"/>
    <property type="match status" value="1"/>
</dbReference>
<keyword evidence="5 6" id="KW-0472">Membrane</keyword>
<proteinExistence type="inferred from homology"/>
<name>A0A368RX27_SETIT</name>
<feature type="transmembrane region" description="Helical" evidence="6">
    <location>
        <begin position="85"/>
        <end position="106"/>
    </location>
</feature>
<feature type="transmembrane region" description="Helical" evidence="6">
    <location>
        <begin position="43"/>
        <end position="65"/>
    </location>
</feature>
<reference evidence="8" key="2">
    <citation type="submission" date="2015-07" db="EMBL/GenBank/DDBJ databases">
        <authorList>
            <person name="Noorani M."/>
        </authorList>
    </citation>
    <scope>NUCLEOTIDE SEQUENCE</scope>
    <source>
        <strain evidence="8">Yugu1</strain>
    </source>
</reference>
<evidence type="ECO:0000256" key="5">
    <source>
        <dbReference type="ARBA" id="ARBA00023136"/>
    </source>
</evidence>
<sequence length="404" mass="42359">MAHAHEIQPQIRGSPGHEESGGGDDREWPEPATRGPNRRGIRWWVLVLVDMLMLLCGEAMAPLLTRLYFNSGGGSMWMATLAQSAGWPLLLVPLLLTPAAAAAVAAEEPQPAAAGKVAAVCVGLGLLIGFENLMYSYAMLYLPVSTFSLVAATQLAFSAVTSRLINARRLTALVLNSVVVLTFSAALLAMGSSDSDGGGAGASGSKKRALGFVMTLSAAAVHALILSLFEATFEKVIKASTLRWVLTVEISTNAVATAVAAAALLASGQWRAIPGEAAAFEHGAAAYVATLAGVAVAWEAASLGTVRLIARASSLFANVTGTLDVPLVPVLAVAMFGDRMTGIKVVAMLMAVWGFLSYVYQHYLDDRRAAKRKGRSQAQAVVPALDDVASQRLLERTCVIQLSK</sequence>
<feature type="transmembrane region" description="Helical" evidence="6">
    <location>
        <begin position="342"/>
        <end position="363"/>
    </location>
</feature>
<evidence type="ECO:0000256" key="1">
    <source>
        <dbReference type="ARBA" id="ARBA00006213"/>
    </source>
</evidence>
<evidence type="ECO:0000256" key="6">
    <source>
        <dbReference type="RuleBase" id="RU368015"/>
    </source>
</evidence>
<dbReference type="EMBL" id="CM003534">
    <property type="protein sequence ID" value="RCV34130.1"/>
    <property type="molecule type" value="Genomic_DNA"/>
</dbReference>
<feature type="transmembrane region" description="Helical" evidence="6">
    <location>
        <begin position="113"/>
        <end position="130"/>
    </location>
</feature>
<organism evidence="8">
    <name type="scientific">Setaria italica</name>
    <name type="common">Foxtail millet</name>
    <name type="synonym">Panicum italicum</name>
    <dbReference type="NCBI Taxonomy" id="4555"/>
    <lineage>
        <taxon>Eukaryota</taxon>
        <taxon>Viridiplantae</taxon>
        <taxon>Streptophyta</taxon>
        <taxon>Embryophyta</taxon>
        <taxon>Tracheophyta</taxon>
        <taxon>Spermatophyta</taxon>
        <taxon>Magnoliopsida</taxon>
        <taxon>Liliopsida</taxon>
        <taxon>Poales</taxon>
        <taxon>Poaceae</taxon>
        <taxon>PACMAD clade</taxon>
        <taxon>Panicoideae</taxon>
        <taxon>Panicodae</taxon>
        <taxon>Paniceae</taxon>
        <taxon>Cenchrinae</taxon>
        <taxon>Setaria</taxon>
    </lineage>
</organism>
<evidence type="ECO:0000256" key="7">
    <source>
        <dbReference type="SAM" id="MobiDB-lite"/>
    </source>
</evidence>
<keyword evidence="3 6" id="KW-0812">Transmembrane</keyword>
<protein>
    <recommendedName>
        <fullName evidence="6">Probable purine permease</fullName>
    </recommendedName>
</protein>
<feature type="transmembrane region" description="Helical" evidence="6">
    <location>
        <begin position="209"/>
        <end position="229"/>
    </location>
</feature>
<accession>A0A368RX27</accession>
<evidence type="ECO:0000313" key="8">
    <source>
        <dbReference type="EMBL" id="RCV34130.1"/>
    </source>
</evidence>
<feature type="region of interest" description="Disordered" evidence="7">
    <location>
        <begin position="1"/>
        <end position="34"/>
    </location>
</feature>
<evidence type="ECO:0000256" key="3">
    <source>
        <dbReference type="ARBA" id="ARBA00022692"/>
    </source>
</evidence>
<keyword evidence="2 6" id="KW-0813">Transport</keyword>
<dbReference type="GO" id="GO:0016020">
    <property type="term" value="C:membrane"/>
    <property type="evidence" value="ECO:0007669"/>
    <property type="project" value="UniProtKB-SubCell"/>
</dbReference>
<gene>
    <name evidence="8" type="ORF">SETIT_7G138300v2</name>
</gene>
<dbReference type="PANTHER" id="PTHR31376">
    <property type="entry name" value="OS09G0467300 PROTEIN-RELATED"/>
    <property type="match status" value="1"/>
</dbReference>
<comment type="subcellular location">
    <subcellularLocation>
        <location evidence="6">Membrane</location>
        <topology evidence="6">Multi-pass membrane protein</topology>
    </subcellularLocation>
</comment>
<reference evidence="8" key="1">
    <citation type="journal article" date="2012" name="Nat. Biotechnol.">
        <title>Reference genome sequence of the model plant Setaria.</title>
        <authorList>
            <person name="Bennetzen J.L."/>
            <person name="Schmutz J."/>
            <person name="Wang H."/>
            <person name="Percifield R."/>
            <person name="Hawkins J."/>
            <person name="Pontaroli A.C."/>
            <person name="Estep M."/>
            <person name="Feng L."/>
            <person name="Vaughn J.N."/>
            <person name="Grimwood J."/>
            <person name="Jenkins J."/>
            <person name="Barry K."/>
            <person name="Lindquist E."/>
            <person name="Hellsten U."/>
            <person name="Deshpande S."/>
            <person name="Wang X."/>
            <person name="Wu X."/>
            <person name="Mitros T."/>
            <person name="Triplett J."/>
            <person name="Yang X."/>
            <person name="Ye C.Y."/>
            <person name="Mauro-Herrera M."/>
            <person name="Wang L."/>
            <person name="Li P."/>
            <person name="Sharma M."/>
            <person name="Sharma R."/>
            <person name="Ronald P.C."/>
            <person name="Panaud O."/>
            <person name="Kellogg E.A."/>
            <person name="Brutnell T.P."/>
            <person name="Doust A.N."/>
            <person name="Tuskan G.A."/>
            <person name="Rokhsar D."/>
            <person name="Devos K.M."/>
        </authorList>
    </citation>
    <scope>NUCLEOTIDE SEQUENCE [LARGE SCALE GENOMIC DNA]</scope>
    <source>
        <strain evidence="8">Yugu1</strain>
    </source>
</reference>
<dbReference type="InterPro" id="IPR030182">
    <property type="entry name" value="PUP_plant"/>
</dbReference>
<feature type="transmembrane region" description="Helical" evidence="6">
    <location>
        <begin position="284"/>
        <end position="303"/>
    </location>
</feature>
<keyword evidence="4 6" id="KW-1133">Transmembrane helix</keyword>